<organism evidence="2 3">
    <name type="scientific">Kangiella taiwanensis</name>
    <dbReference type="NCBI Taxonomy" id="1079179"/>
    <lineage>
        <taxon>Bacteria</taxon>
        <taxon>Pseudomonadati</taxon>
        <taxon>Pseudomonadota</taxon>
        <taxon>Gammaproteobacteria</taxon>
        <taxon>Kangiellales</taxon>
        <taxon>Kangiellaceae</taxon>
        <taxon>Kangiella</taxon>
    </lineage>
</organism>
<reference evidence="3" key="1">
    <citation type="journal article" date="2019" name="Int. J. Syst. Evol. Microbiol.">
        <title>The Global Catalogue of Microorganisms (GCM) 10K type strain sequencing project: providing services to taxonomists for standard genome sequencing and annotation.</title>
        <authorList>
            <consortium name="The Broad Institute Genomics Platform"/>
            <consortium name="The Broad Institute Genome Sequencing Center for Infectious Disease"/>
            <person name="Wu L."/>
            <person name="Ma J."/>
        </authorList>
    </citation>
    <scope>NUCLEOTIDE SEQUENCE [LARGE SCALE GENOMIC DNA]</scope>
    <source>
        <strain evidence="3">JCM 17727</strain>
    </source>
</reference>
<dbReference type="RefSeq" id="WP_223578847.1">
    <property type="nucleotide sequence ID" value="NZ_BAABFU010000003.1"/>
</dbReference>
<dbReference type="Gene3D" id="2.30.42.10">
    <property type="match status" value="2"/>
</dbReference>
<proteinExistence type="predicted"/>
<feature type="signal peptide" evidence="1">
    <location>
        <begin position="1"/>
        <end position="22"/>
    </location>
</feature>
<gene>
    <name evidence="2" type="ORF">GCM10023150_23140</name>
</gene>
<comment type="caution">
    <text evidence="2">The sequence shown here is derived from an EMBL/GenBank/DDBJ whole genome shotgun (WGS) entry which is preliminary data.</text>
</comment>
<keyword evidence="3" id="KW-1185">Reference proteome</keyword>
<dbReference type="Proteomes" id="UP001501294">
    <property type="component" value="Unassembled WGS sequence"/>
</dbReference>
<evidence type="ECO:0000313" key="2">
    <source>
        <dbReference type="EMBL" id="GAA4353980.1"/>
    </source>
</evidence>
<dbReference type="SUPFAM" id="SSF50156">
    <property type="entry name" value="PDZ domain-like"/>
    <property type="match status" value="2"/>
</dbReference>
<dbReference type="EMBL" id="BAABFU010000003">
    <property type="protein sequence ID" value="GAA4353980.1"/>
    <property type="molecule type" value="Genomic_DNA"/>
</dbReference>
<keyword evidence="1" id="KW-0732">Signal</keyword>
<evidence type="ECO:0008006" key="4">
    <source>
        <dbReference type="Google" id="ProtNLM"/>
    </source>
</evidence>
<name>A0ABP8I9Q1_9GAMM</name>
<protein>
    <recommendedName>
        <fullName evidence="4">PDZ domain-containing protein</fullName>
    </recommendedName>
</protein>
<evidence type="ECO:0000256" key="1">
    <source>
        <dbReference type="SAM" id="SignalP"/>
    </source>
</evidence>
<sequence length="433" mass="48241">MKTFFKHLFSIFILAVVFSSQADQLETEKGKLLLDNIREDISSTLSLVADIESDQDWTVYLSQTNGRLVRVGLVVEPSTRTVLSVAADSTAKSLGLLTGDIIQSVKLNGKDFSESLSSSEFEHGDELAVTILRNTKTITLKHRVESSLVPSWQLYSSSTNSLGKTLKTANVEELSMNLQSEKSLQLLSKLEARINYTLSKIYHVESKESQKLDLYLSKVARVSTDLGVSLDQSFKVLSIKPDSNADRIGLQVGDVIRSYRFQENQAFNTSVPSLVLKPNASFTLQVQRKGNVLVLTGVAKPTVNPSWSMKISKPSGDESKACGVITVFFDPPFTKDIYKAQITEANGNLLPKLVRNDSLVLPAGRHEILIHANVPDNTSRSRSLGKLVEFMVVPDKRYFLGVKYDRSKRFSARGDSWEPYVWKVEDYECSLDD</sequence>
<evidence type="ECO:0000313" key="3">
    <source>
        <dbReference type="Proteomes" id="UP001501294"/>
    </source>
</evidence>
<dbReference type="InterPro" id="IPR036034">
    <property type="entry name" value="PDZ_sf"/>
</dbReference>
<feature type="chain" id="PRO_5045789091" description="PDZ domain-containing protein" evidence="1">
    <location>
        <begin position="23"/>
        <end position="433"/>
    </location>
</feature>
<accession>A0ABP8I9Q1</accession>